<evidence type="ECO:0000256" key="1">
    <source>
        <dbReference type="SAM" id="MobiDB-lite"/>
    </source>
</evidence>
<gene>
    <name evidence="2" type="ORF">Nkreftii_000527</name>
</gene>
<evidence type="ECO:0000313" key="2">
    <source>
        <dbReference type="EMBL" id="QPD02753.1"/>
    </source>
</evidence>
<evidence type="ECO:0000313" key="3">
    <source>
        <dbReference type="Proteomes" id="UP000593737"/>
    </source>
</evidence>
<organism evidence="2 3">
    <name type="scientific">Candidatus Nitrospira kreftii</name>
    <dbReference type="NCBI Taxonomy" id="2652173"/>
    <lineage>
        <taxon>Bacteria</taxon>
        <taxon>Pseudomonadati</taxon>
        <taxon>Nitrospirota</taxon>
        <taxon>Nitrospiria</taxon>
        <taxon>Nitrospirales</taxon>
        <taxon>Nitrospiraceae</taxon>
        <taxon>Nitrospira</taxon>
    </lineage>
</organism>
<proteinExistence type="predicted"/>
<dbReference type="Proteomes" id="UP000593737">
    <property type="component" value="Chromosome"/>
</dbReference>
<protein>
    <submittedName>
        <fullName evidence="2">Uncharacterized protein</fullName>
    </submittedName>
</protein>
<sequence length="115" mass="12528">MIISMVAAHKTHAILVIQVSSRGRPRQSRVPMFLTLPTLSPLTQLLPPGCEGRLCQYGTASEEPVSVTDEKPTLISVGLMGQVASSLPYPPSSHDEVTERPGWQPRGLPDLPNFR</sequence>
<dbReference type="AlphaFoldDB" id="A0A7S8FBE8"/>
<name>A0A7S8FBE8_9BACT</name>
<accession>A0A7S8FBE8</accession>
<reference evidence="2 3" key="1">
    <citation type="journal article" date="2020" name="ISME J.">
        <title>Enrichment and physiological characterization of a novel comammox Nitrospira indicates ammonium inhibition of complete nitrification.</title>
        <authorList>
            <person name="Sakoula D."/>
            <person name="Koch H."/>
            <person name="Frank J."/>
            <person name="Jetten M.S.M."/>
            <person name="van Kessel M.A.H.J."/>
            <person name="Lucker S."/>
        </authorList>
    </citation>
    <scope>NUCLEOTIDE SEQUENCE [LARGE SCALE GENOMIC DNA]</scope>
    <source>
        <strain evidence="2">Comreactor17</strain>
    </source>
</reference>
<feature type="region of interest" description="Disordered" evidence="1">
    <location>
        <begin position="86"/>
        <end position="115"/>
    </location>
</feature>
<dbReference type="KEGG" id="nkf:Nkreftii_000527"/>
<dbReference type="EMBL" id="CP047423">
    <property type="protein sequence ID" value="QPD02753.1"/>
    <property type="molecule type" value="Genomic_DNA"/>
</dbReference>